<dbReference type="InterPro" id="IPR051125">
    <property type="entry name" value="ABC-4/HrtB_transporter"/>
</dbReference>
<dbReference type="AlphaFoldDB" id="A0A101I664"/>
<feature type="domain" description="ABC3 transporter permease C-terminal" evidence="7">
    <location>
        <begin position="253"/>
        <end position="364"/>
    </location>
</feature>
<evidence type="ECO:0000256" key="5">
    <source>
        <dbReference type="ARBA" id="ARBA00023136"/>
    </source>
</evidence>
<gene>
    <name evidence="8" type="ORF">XE02_0965</name>
</gene>
<dbReference type="PANTHER" id="PTHR43738">
    <property type="entry name" value="ABC TRANSPORTER, MEMBRANE PROTEIN"/>
    <property type="match status" value="1"/>
</dbReference>
<keyword evidence="5 6" id="KW-0472">Membrane</keyword>
<comment type="subcellular location">
    <subcellularLocation>
        <location evidence="1">Cell membrane</location>
        <topology evidence="1">Multi-pass membrane protein</topology>
    </subcellularLocation>
</comment>
<sequence length="724" mass="80221">MLKYMWLYLKRRPGRIMVFIFVVALGVSISLVISSIFLSFGETRSRIAKINESWITVQYLSESGRDESIDSSLIEVFEDVFGLSDVIPVDIAYLGYNLFGSARANFPVYGIKQTEISRMLRESNAYIAEGTVFAPGTNEIIVSDSFLRASGVDLENVYEEISEMSSRGLYRVVASLEGSLVFGLGPSGISRGKGSFGFLVFAEEGFLIAVENELRSRIIGEELPVSIEGPVSSRETLEGQYASYYLGVLLTNLFVALVFVIALTMLNSVSIRERRKEYAILAAIGHSPGGLKVRLFLESFYQGIAGWILGLLAGGAVLSIFEDRFLTPNGLYIGDSTVSSICTLIIPFTTIVLSQILIGRHLRRDLVGLLKSSEERVGMLKNRFRNVGLSWLQFPLRSDGYRSLFVNIIAFAVLVTVFGSLLSSLTDTVRDGGWLFDRCSYIQTSELEELRLPEEISSKSTAVLPADLLDSNVKLMFGTTKLFIPAVSTEHSRLLSIFDEEPAAGTLYVSRSLFDLIVNGSVSGLDYSSMEVLPSLENLAGVLVEDRIESVGLLVLYDDRDLAGEIRRFASEIGQVEVVDRKTFESKIRAETQFMELISSIIIYLQFFVVIIIGVVTVTRVTLARRSEISIRNILGQRRDEIGLLFFGELFSVLFAGAAIGYLLATVCWQIFRSVFLQGLYISSIVVPETLFRISVMTVIVLLAGVITARCFISKQDPISIIER</sequence>
<comment type="caution">
    <text evidence="8">The sequence shown here is derived from an EMBL/GenBank/DDBJ whole genome shotgun (WGS) entry which is preliminary data.</text>
</comment>
<keyword evidence="8" id="KW-0449">Lipoprotein</keyword>
<evidence type="ECO:0000313" key="8">
    <source>
        <dbReference type="EMBL" id="KUK89556.1"/>
    </source>
</evidence>
<feature type="transmembrane region" description="Helical" evidence="6">
    <location>
        <begin position="601"/>
        <end position="623"/>
    </location>
</feature>
<dbReference type="PANTHER" id="PTHR43738:SF2">
    <property type="entry name" value="ABC TRANSPORTER PERMEASE"/>
    <property type="match status" value="1"/>
</dbReference>
<keyword evidence="2" id="KW-1003">Cell membrane</keyword>
<keyword evidence="3 6" id="KW-0812">Transmembrane</keyword>
<dbReference type="Proteomes" id="UP000055014">
    <property type="component" value="Unassembled WGS sequence"/>
</dbReference>
<accession>A0A101I664</accession>
<feature type="transmembrane region" description="Helical" evidence="6">
    <location>
        <begin position="16"/>
        <end position="40"/>
    </location>
</feature>
<feature type="domain" description="ABC3 transporter permease C-terminal" evidence="7">
    <location>
        <begin position="601"/>
        <end position="715"/>
    </location>
</feature>
<feature type="transmembrane region" description="Helical" evidence="6">
    <location>
        <begin position="644"/>
        <end position="672"/>
    </location>
</feature>
<dbReference type="GO" id="GO:0005886">
    <property type="term" value="C:plasma membrane"/>
    <property type="evidence" value="ECO:0007669"/>
    <property type="project" value="UniProtKB-SubCell"/>
</dbReference>
<organism evidence="8 9">
    <name type="scientific">Mesotoga infera</name>
    <dbReference type="NCBI Taxonomy" id="1236046"/>
    <lineage>
        <taxon>Bacteria</taxon>
        <taxon>Thermotogati</taxon>
        <taxon>Thermotogota</taxon>
        <taxon>Thermotogae</taxon>
        <taxon>Kosmotogales</taxon>
        <taxon>Kosmotogaceae</taxon>
        <taxon>Mesotoga</taxon>
    </lineage>
</organism>
<feature type="transmembrane region" description="Helical" evidence="6">
    <location>
        <begin position="244"/>
        <end position="266"/>
    </location>
</feature>
<evidence type="ECO:0000256" key="6">
    <source>
        <dbReference type="SAM" id="Phobius"/>
    </source>
</evidence>
<proteinExistence type="predicted"/>
<evidence type="ECO:0000256" key="1">
    <source>
        <dbReference type="ARBA" id="ARBA00004651"/>
    </source>
</evidence>
<keyword evidence="4 6" id="KW-1133">Transmembrane helix</keyword>
<evidence type="ECO:0000256" key="3">
    <source>
        <dbReference type="ARBA" id="ARBA00022692"/>
    </source>
</evidence>
<evidence type="ECO:0000259" key="7">
    <source>
        <dbReference type="Pfam" id="PF02687"/>
    </source>
</evidence>
<feature type="transmembrane region" description="Helical" evidence="6">
    <location>
        <begin position="300"/>
        <end position="318"/>
    </location>
</feature>
<feature type="transmembrane region" description="Helical" evidence="6">
    <location>
        <begin position="404"/>
        <end position="425"/>
    </location>
</feature>
<dbReference type="EMBL" id="LGGW01000082">
    <property type="protein sequence ID" value="KUK89556.1"/>
    <property type="molecule type" value="Genomic_DNA"/>
</dbReference>
<dbReference type="InterPro" id="IPR003838">
    <property type="entry name" value="ABC3_permease_C"/>
</dbReference>
<evidence type="ECO:0000313" key="9">
    <source>
        <dbReference type="Proteomes" id="UP000055014"/>
    </source>
</evidence>
<name>A0A101I664_9BACT</name>
<feature type="transmembrane region" description="Helical" evidence="6">
    <location>
        <begin position="692"/>
        <end position="713"/>
    </location>
</feature>
<dbReference type="Pfam" id="PF02687">
    <property type="entry name" value="FtsX"/>
    <property type="match status" value="2"/>
</dbReference>
<reference evidence="9" key="1">
    <citation type="journal article" date="2015" name="MBio">
        <title>Genome-Resolved Metagenomic Analysis Reveals Roles for Candidate Phyla and Other Microbial Community Members in Biogeochemical Transformations in Oil Reservoirs.</title>
        <authorList>
            <person name="Hu P."/>
            <person name="Tom L."/>
            <person name="Singh A."/>
            <person name="Thomas B.C."/>
            <person name="Baker B.J."/>
            <person name="Piceno Y.M."/>
            <person name="Andersen G.L."/>
            <person name="Banfield J.F."/>
        </authorList>
    </citation>
    <scope>NUCLEOTIDE SEQUENCE [LARGE SCALE GENOMIC DNA]</scope>
</reference>
<feature type="transmembrane region" description="Helical" evidence="6">
    <location>
        <begin position="338"/>
        <end position="358"/>
    </location>
</feature>
<evidence type="ECO:0000256" key="2">
    <source>
        <dbReference type="ARBA" id="ARBA00022475"/>
    </source>
</evidence>
<evidence type="ECO:0000256" key="4">
    <source>
        <dbReference type="ARBA" id="ARBA00022989"/>
    </source>
</evidence>
<dbReference type="PATRIC" id="fig|1236046.5.peg.700"/>
<protein>
    <submittedName>
        <fullName evidence="8">ABC-type transport system, involved in lipoprotein release, permease component</fullName>
    </submittedName>
</protein>